<reference evidence="1 10" key="2">
    <citation type="submission" date="2019-08" db="EMBL/GenBank/DDBJ databases">
        <title>Comparison of rpoB and gyrB Sequences from Mobiluncus Species and Development of a Multiplex PCR Method for Clinical Detection of Mobiluncus curtisii and Mobiluncus mulieris.</title>
        <authorList>
            <person name="Yang L."/>
            <person name="Shen Y."/>
            <person name="Xu G."/>
            <person name="Shu L.-B."/>
            <person name="Hu J."/>
            <person name="Zhang R."/>
            <person name="Wang Y."/>
            <person name="Zhou H.-W."/>
            <person name="Zhang X."/>
        </authorList>
    </citation>
    <scope>NUCLEOTIDE SEQUENCE [LARGE SCALE GENOMIC DNA]</scope>
    <source>
        <strain evidence="1 10">M26</strain>
    </source>
</reference>
<dbReference type="Proteomes" id="UP000575397">
    <property type="component" value="Unassembled WGS sequence"/>
</dbReference>
<dbReference type="Proteomes" id="UP000582487">
    <property type="component" value="Unassembled WGS sequence"/>
</dbReference>
<dbReference type="OrthoDB" id="9804867at2"/>
<dbReference type="Proteomes" id="UP001209486">
    <property type="component" value="Unassembled WGS sequence"/>
</dbReference>
<reference evidence="7 8" key="3">
    <citation type="submission" date="2020-04" db="EMBL/GenBank/DDBJ databases">
        <title>Antimicrobial susceptibility and clonality of vaginal-derived multi-drug resistant Mobiluncus isolates in China.</title>
        <authorList>
            <person name="Zhang X."/>
        </authorList>
    </citation>
    <scope>NUCLEOTIDE SEQUENCE [LARGE SCALE GENOMIC DNA]</scope>
    <source>
        <strain evidence="4 7">12</strain>
        <strain evidence="2 8">13</strain>
        <strain evidence="3 9">7</strain>
    </source>
</reference>
<evidence type="ECO:0000313" key="6">
    <source>
        <dbReference type="Proteomes" id="UP000255284"/>
    </source>
</evidence>
<evidence type="ECO:0000313" key="4">
    <source>
        <dbReference type="EMBL" id="NMX03066.1"/>
    </source>
</evidence>
<accession>A0A2X1RGP8</accession>
<dbReference type="GeneID" id="61168687"/>
<dbReference type="InterPro" id="IPR007337">
    <property type="entry name" value="RelB/DinJ"/>
</dbReference>
<dbReference type="GO" id="GO:0006355">
    <property type="term" value="P:regulation of DNA-templated transcription"/>
    <property type="evidence" value="ECO:0007669"/>
    <property type="project" value="InterPro"/>
</dbReference>
<dbReference type="Proteomes" id="UP000255284">
    <property type="component" value="Unassembled WGS sequence"/>
</dbReference>
<dbReference type="Pfam" id="PF04221">
    <property type="entry name" value="RelB"/>
    <property type="match status" value="1"/>
</dbReference>
<evidence type="ECO:0000313" key="8">
    <source>
        <dbReference type="Proteomes" id="UP000578252"/>
    </source>
</evidence>
<dbReference type="EMBL" id="JABCUR010000006">
    <property type="protein sequence ID" value="NMW65467.1"/>
    <property type="molecule type" value="Genomic_DNA"/>
</dbReference>
<sequence>MEMASADVAVKAPVKDQVVVRVPREVKKRAEVACKAMGLPMSSAITGFLRYIGDEQRIPFEFSAPRDSFYDPAHIAELERRAADMEAGLHMRTHELIEVHGD</sequence>
<dbReference type="EMBL" id="UGGQ01000006">
    <property type="protein sequence ID" value="STO16673.1"/>
    <property type="molecule type" value="Genomic_DNA"/>
</dbReference>
<dbReference type="RefSeq" id="WP_004011623.1">
    <property type="nucleotide sequence ID" value="NZ_CAMPNB010000012.1"/>
</dbReference>
<protein>
    <submittedName>
        <fullName evidence="5">Addiction module antitoxin, RelB/DinJ family</fullName>
    </submittedName>
    <submittedName>
        <fullName evidence="1">Type II toxin-antitoxin system RelB/DinJ family antitoxin</fullName>
    </submittedName>
</protein>
<evidence type="ECO:0000313" key="2">
    <source>
        <dbReference type="EMBL" id="NMW65467.1"/>
    </source>
</evidence>
<dbReference type="Gene3D" id="1.10.1220.10">
    <property type="entry name" value="Met repressor-like"/>
    <property type="match status" value="1"/>
</dbReference>
<evidence type="ECO:0000313" key="7">
    <source>
        <dbReference type="Proteomes" id="UP000575397"/>
    </source>
</evidence>
<dbReference type="InterPro" id="IPR013321">
    <property type="entry name" value="Arc_rbn_hlx_hlx"/>
</dbReference>
<evidence type="ECO:0000313" key="5">
    <source>
        <dbReference type="EMBL" id="STO16673.1"/>
    </source>
</evidence>
<evidence type="ECO:0000313" key="10">
    <source>
        <dbReference type="Proteomes" id="UP001209486"/>
    </source>
</evidence>
<organism evidence="5 6">
    <name type="scientific">Mobiluncus mulieris</name>
    <dbReference type="NCBI Taxonomy" id="2052"/>
    <lineage>
        <taxon>Bacteria</taxon>
        <taxon>Bacillati</taxon>
        <taxon>Actinomycetota</taxon>
        <taxon>Actinomycetes</taxon>
        <taxon>Actinomycetales</taxon>
        <taxon>Actinomycetaceae</taxon>
        <taxon>Mobiluncus</taxon>
    </lineage>
</organism>
<dbReference type="EMBL" id="VSZY01000006">
    <property type="protein sequence ID" value="MCU9968793.1"/>
    <property type="molecule type" value="Genomic_DNA"/>
</dbReference>
<evidence type="ECO:0000313" key="9">
    <source>
        <dbReference type="Proteomes" id="UP000582487"/>
    </source>
</evidence>
<dbReference type="NCBIfam" id="TIGR02384">
    <property type="entry name" value="RelB_DinJ"/>
    <property type="match status" value="1"/>
</dbReference>
<gene>
    <name evidence="1" type="ORF">FYZ43_05105</name>
    <name evidence="3" type="ORF">HHJ74_04625</name>
    <name evidence="4" type="ORF">HHJ77_03725</name>
    <name evidence="2" type="ORF">HHJ78_08005</name>
    <name evidence="5" type="ORF">NCTC11819_01243</name>
</gene>
<evidence type="ECO:0000313" key="3">
    <source>
        <dbReference type="EMBL" id="NMW92981.1"/>
    </source>
</evidence>
<dbReference type="EMBL" id="JABCUS010000006">
    <property type="protein sequence ID" value="NMX03066.1"/>
    <property type="molecule type" value="Genomic_DNA"/>
</dbReference>
<reference evidence="5 6" key="1">
    <citation type="submission" date="2018-06" db="EMBL/GenBank/DDBJ databases">
        <authorList>
            <consortium name="Pathogen Informatics"/>
            <person name="Doyle S."/>
        </authorList>
    </citation>
    <scope>NUCLEOTIDE SEQUENCE [LARGE SCALE GENOMIC DNA]</scope>
    <source>
        <strain evidence="5 6">NCTC11819</strain>
    </source>
</reference>
<comment type="caution">
    <text evidence="5">The sequence shown here is derived from an EMBL/GenBank/DDBJ whole genome shotgun (WGS) entry which is preliminary data.</text>
</comment>
<evidence type="ECO:0000313" key="1">
    <source>
        <dbReference type="EMBL" id="MCU9968793.1"/>
    </source>
</evidence>
<proteinExistence type="predicted"/>
<dbReference type="Proteomes" id="UP000578252">
    <property type="component" value="Unassembled WGS sequence"/>
</dbReference>
<dbReference type="AlphaFoldDB" id="A0A2X1RGP8"/>
<name>A0A2X1RGP8_9ACTO</name>
<dbReference type="EMBL" id="JABCUV010000004">
    <property type="protein sequence ID" value="NMW92981.1"/>
    <property type="molecule type" value="Genomic_DNA"/>
</dbReference>